<evidence type="ECO:0000313" key="1">
    <source>
        <dbReference type="EMBL" id="MDH0687050.1"/>
    </source>
</evidence>
<organism evidence="1 2">
    <name type="scientific">Stutzerimonas stutzeri</name>
    <name type="common">Pseudomonas stutzeri</name>
    <dbReference type="NCBI Taxonomy" id="316"/>
    <lineage>
        <taxon>Bacteria</taxon>
        <taxon>Pseudomonadati</taxon>
        <taxon>Pseudomonadota</taxon>
        <taxon>Gammaproteobacteria</taxon>
        <taxon>Pseudomonadales</taxon>
        <taxon>Pseudomonadaceae</taxon>
        <taxon>Stutzerimonas</taxon>
    </lineage>
</organism>
<gene>
    <name evidence="1" type="ORF">N5D09_02975</name>
</gene>
<dbReference type="EMBL" id="JAOCDG010000003">
    <property type="protein sequence ID" value="MDH0687050.1"/>
    <property type="molecule type" value="Genomic_DNA"/>
</dbReference>
<proteinExistence type="predicted"/>
<comment type="caution">
    <text evidence="1">The sequence shown here is derived from an EMBL/GenBank/DDBJ whole genome shotgun (WGS) entry which is preliminary data.</text>
</comment>
<protein>
    <submittedName>
        <fullName evidence="1">Uncharacterized protein</fullName>
    </submittedName>
</protein>
<evidence type="ECO:0000313" key="2">
    <source>
        <dbReference type="Proteomes" id="UP001161139"/>
    </source>
</evidence>
<dbReference type="Proteomes" id="UP001161139">
    <property type="component" value="Unassembled WGS sequence"/>
</dbReference>
<dbReference type="RefSeq" id="WP_223656374.1">
    <property type="nucleotide sequence ID" value="NZ_JAOCDG010000003.1"/>
</dbReference>
<dbReference type="AlphaFoldDB" id="A0ABD4XW15"/>
<reference evidence="1" key="1">
    <citation type="submission" date="2022-09" db="EMBL/GenBank/DDBJ databases">
        <title>Intensive care unit water sources are persistently colonized with multi-drug resistant bacteria and are the site of extensive horizontal gene transfer of antibiotic resistance genes.</title>
        <authorList>
            <person name="Diorio-Toth L."/>
        </authorList>
    </citation>
    <scope>NUCLEOTIDE SEQUENCE</scope>
    <source>
        <strain evidence="1">GD03864</strain>
    </source>
</reference>
<accession>A0ABD4XW15</accession>
<name>A0ABD4XW15_STUST</name>
<sequence length="108" mass="11989">MQFQTTEQFSQVATELLRHHYLAQLAGTYLANPDAQLACIHQGIQPFEAVNAVAREYGLPRMEIGLFGLSLASPDRPLVEEDQLNACERLGLFELLQDVAPYAERASA</sequence>